<dbReference type="SUPFAM" id="SSF48008">
    <property type="entry name" value="GntR ligand-binding domain-like"/>
    <property type="match status" value="1"/>
</dbReference>
<gene>
    <name evidence="5" type="ORF">EDD26_1072</name>
</gene>
<evidence type="ECO:0000256" key="2">
    <source>
        <dbReference type="ARBA" id="ARBA00023125"/>
    </source>
</evidence>
<name>A0A3N2ARN3_9MICO</name>
<evidence type="ECO:0000313" key="5">
    <source>
        <dbReference type="EMBL" id="ROR65703.1"/>
    </source>
</evidence>
<evidence type="ECO:0000259" key="4">
    <source>
        <dbReference type="PROSITE" id="PS50949"/>
    </source>
</evidence>
<proteinExistence type="predicted"/>
<dbReference type="PANTHER" id="PTHR43537">
    <property type="entry name" value="TRANSCRIPTIONAL REGULATOR, GNTR FAMILY"/>
    <property type="match status" value="1"/>
</dbReference>
<dbReference type="PROSITE" id="PS50949">
    <property type="entry name" value="HTH_GNTR"/>
    <property type="match status" value="1"/>
</dbReference>
<evidence type="ECO:0000256" key="1">
    <source>
        <dbReference type="ARBA" id="ARBA00023015"/>
    </source>
</evidence>
<dbReference type="RefSeq" id="WP_123696763.1">
    <property type="nucleotide sequence ID" value="NZ_RKHJ01000001.1"/>
</dbReference>
<protein>
    <submittedName>
        <fullName evidence="5">GntR family transcriptional regulator</fullName>
    </submittedName>
</protein>
<dbReference type="GO" id="GO:0003677">
    <property type="term" value="F:DNA binding"/>
    <property type="evidence" value="ECO:0007669"/>
    <property type="project" value="UniProtKB-KW"/>
</dbReference>
<dbReference type="InterPro" id="IPR036390">
    <property type="entry name" value="WH_DNA-bd_sf"/>
</dbReference>
<keyword evidence="3" id="KW-0804">Transcription</keyword>
<accession>A0A3N2ARN3</accession>
<organism evidence="5 6">
    <name type="scientific">Agrococcus jenensis</name>
    <dbReference type="NCBI Taxonomy" id="46353"/>
    <lineage>
        <taxon>Bacteria</taxon>
        <taxon>Bacillati</taxon>
        <taxon>Actinomycetota</taxon>
        <taxon>Actinomycetes</taxon>
        <taxon>Micrococcales</taxon>
        <taxon>Microbacteriaceae</taxon>
        <taxon>Agrococcus</taxon>
    </lineage>
</organism>
<reference evidence="5 6" key="1">
    <citation type="submission" date="2018-11" db="EMBL/GenBank/DDBJ databases">
        <title>Sequencing the genomes of 1000 actinobacteria strains.</title>
        <authorList>
            <person name="Klenk H.-P."/>
        </authorList>
    </citation>
    <scope>NUCLEOTIDE SEQUENCE [LARGE SCALE GENOMIC DNA]</scope>
    <source>
        <strain evidence="5 6">DSM 9580</strain>
    </source>
</reference>
<feature type="domain" description="HTH gntR-type" evidence="4">
    <location>
        <begin position="10"/>
        <end position="77"/>
    </location>
</feature>
<dbReference type="SUPFAM" id="SSF46785">
    <property type="entry name" value="Winged helix' DNA-binding domain"/>
    <property type="match status" value="1"/>
</dbReference>
<dbReference type="Pfam" id="PF07729">
    <property type="entry name" value="FCD"/>
    <property type="match status" value="1"/>
</dbReference>
<dbReference type="OrthoDB" id="9816161at2"/>
<evidence type="ECO:0000256" key="3">
    <source>
        <dbReference type="ARBA" id="ARBA00023163"/>
    </source>
</evidence>
<keyword evidence="6" id="KW-1185">Reference proteome</keyword>
<dbReference type="SMART" id="SM00895">
    <property type="entry name" value="FCD"/>
    <property type="match status" value="1"/>
</dbReference>
<comment type="caution">
    <text evidence="5">The sequence shown here is derived from an EMBL/GenBank/DDBJ whole genome shotgun (WGS) entry which is preliminary data.</text>
</comment>
<sequence length="220" mass="24774">MSSVQVQRSRSLGRQVADVLRQRIVRGEILPGSRLVEEAVAEEFAVSRGPVRDAFTQLSFERLVEVRKPAGVFVIGLTLDDVEQLYSLRGALEALALRRAMRVEDEERWRESEGSVEAMLESARRQDAEAFLAADLVFHSRIYDLAEHPRLLGAWEQYKPTFEALLDVTIHQDRDLTDAAEDHARLLQTMRSGDEEAASAALARHLEGSHARMRAAIEAR</sequence>
<dbReference type="GO" id="GO:0003700">
    <property type="term" value="F:DNA-binding transcription factor activity"/>
    <property type="evidence" value="ECO:0007669"/>
    <property type="project" value="InterPro"/>
</dbReference>
<dbReference type="EMBL" id="RKHJ01000001">
    <property type="protein sequence ID" value="ROR65703.1"/>
    <property type="molecule type" value="Genomic_DNA"/>
</dbReference>
<dbReference type="SMART" id="SM00345">
    <property type="entry name" value="HTH_GNTR"/>
    <property type="match status" value="1"/>
</dbReference>
<dbReference type="InterPro" id="IPR008920">
    <property type="entry name" value="TF_FadR/GntR_C"/>
</dbReference>
<dbReference type="Proteomes" id="UP000275456">
    <property type="component" value="Unassembled WGS sequence"/>
</dbReference>
<dbReference type="PANTHER" id="PTHR43537:SF45">
    <property type="entry name" value="GNTR FAMILY REGULATORY PROTEIN"/>
    <property type="match status" value="1"/>
</dbReference>
<evidence type="ECO:0000313" key="6">
    <source>
        <dbReference type="Proteomes" id="UP000275456"/>
    </source>
</evidence>
<dbReference type="Pfam" id="PF00392">
    <property type="entry name" value="GntR"/>
    <property type="match status" value="1"/>
</dbReference>
<dbReference type="InterPro" id="IPR036388">
    <property type="entry name" value="WH-like_DNA-bd_sf"/>
</dbReference>
<dbReference type="CDD" id="cd07377">
    <property type="entry name" value="WHTH_GntR"/>
    <property type="match status" value="1"/>
</dbReference>
<dbReference type="Gene3D" id="1.10.10.10">
    <property type="entry name" value="Winged helix-like DNA-binding domain superfamily/Winged helix DNA-binding domain"/>
    <property type="match status" value="1"/>
</dbReference>
<dbReference type="Gene3D" id="1.20.120.530">
    <property type="entry name" value="GntR ligand-binding domain-like"/>
    <property type="match status" value="1"/>
</dbReference>
<dbReference type="InterPro" id="IPR000524">
    <property type="entry name" value="Tscrpt_reg_HTH_GntR"/>
</dbReference>
<keyword evidence="1" id="KW-0805">Transcription regulation</keyword>
<dbReference type="AlphaFoldDB" id="A0A3N2ARN3"/>
<dbReference type="InterPro" id="IPR011711">
    <property type="entry name" value="GntR_C"/>
</dbReference>
<keyword evidence="2" id="KW-0238">DNA-binding</keyword>